<reference evidence="10" key="1">
    <citation type="submission" date="2023-08" db="EMBL/GenBank/DDBJ databases">
        <title>Increased levels of nutrients transform a symbiont into a lethal pathobiont.</title>
        <authorList>
            <person name="Lachnit T."/>
            <person name="Ulrich L."/>
            <person name="Willmer F.M."/>
            <person name="Hasenbein T."/>
            <person name="Steiner L.X."/>
            <person name="Wolters M."/>
            <person name="Herbst E.M."/>
            <person name="Deines P."/>
        </authorList>
    </citation>
    <scope>NUCLEOTIDE SEQUENCE</scope>
    <source>
        <strain evidence="10">T3</strain>
    </source>
</reference>
<protein>
    <recommendedName>
        <fullName evidence="2">Type II secretion system protein H</fullName>
    </recommendedName>
    <alternativeName>
        <fullName evidence="9">General secretion pathway protein H</fullName>
    </alternativeName>
</protein>
<dbReference type="InterPro" id="IPR049875">
    <property type="entry name" value="TypeII_GspH"/>
</dbReference>
<evidence type="ECO:0000256" key="2">
    <source>
        <dbReference type="ARBA" id="ARBA00021549"/>
    </source>
</evidence>
<accession>A0AAU7Y8S1</accession>
<evidence type="ECO:0000256" key="6">
    <source>
        <dbReference type="ARBA" id="ARBA00022692"/>
    </source>
</evidence>
<comment type="subcellular location">
    <subcellularLocation>
        <location evidence="1">Cell inner membrane</location>
        <topology evidence="1">Single-pass membrane protein</topology>
    </subcellularLocation>
</comment>
<dbReference type="GO" id="GO:0015627">
    <property type="term" value="C:type II protein secretion system complex"/>
    <property type="evidence" value="ECO:0007669"/>
    <property type="project" value="InterPro"/>
</dbReference>
<sequence length="160" mass="17367">MNRARGFTLLEILVVILLIGLVAGLAGLAQGDHGGQQARREAERLRVLIALLREDALLAQRQFGLRVDADGYAVQRLEPDGRWAPAPGYRAQHLAEPLRLRMEAAEDAAQLGNAPGGTAPQLLVLSSDEISPFTLYLELRGKPLLTLASDGLEEVRIETL</sequence>
<organism evidence="10">
    <name type="scientific">Pseudomonas solani</name>
    <dbReference type="NCBI Taxonomy" id="2731552"/>
    <lineage>
        <taxon>Bacteria</taxon>
        <taxon>Pseudomonadati</taxon>
        <taxon>Pseudomonadota</taxon>
        <taxon>Gammaproteobacteria</taxon>
        <taxon>Pseudomonadales</taxon>
        <taxon>Pseudomonadaceae</taxon>
        <taxon>Pseudomonas</taxon>
    </lineage>
</organism>
<evidence type="ECO:0000256" key="3">
    <source>
        <dbReference type="ARBA" id="ARBA00022475"/>
    </source>
</evidence>
<evidence type="ECO:0000256" key="4">
    <source>
        <dbReference type="ARBA" id="ARBA00022481"/>
    </source>
</evidence>
<proteinExistence type="predicted"/>
<dbReference type="GO" id="GO:0005886">
    <property type="term" value="C:plasma membrane"/>
    <property type="evidence" value="ECO:0007669"/>
    <property type="project" value="UniProtKB-SubCell"/>
</dbReference>
<evidence type="ECO:0000256" key="1">
    <source>
        <dbReference type="ARBA" id="ARBA00004377"/>
    </source>
</evidence>
<dbReference type="NCBIfam" id="TIGR01708">
    <property type="entry name" value="typeII_sec_gspH"/>
    <property type="match status" value="1"/>
</dbReference>
<dbReference type="GO" id="GO:0015628">
    <property type="term" value="P:protein secretion by the type II secretion system"/>
    <property type="evidence" value="ECO:0007669"/>
    <property type="project" value="InterPro"/>
</dbReference>
<evidence type="ECO:0000256" key="7">
    <source>
        <dbReference type="ARBA" id="ARBA00022989"/>
    </source>
</evidence>
<dbReference type="AlphaFoldDB" id="A0AAU7Y8S1"/>
<dbReference type="RefSeq" id="WP_350448374.1">
    <property type="nucleotide sequence ID" value="NZ_CP158373.1"/>
</dbReference>
<keyword evidence="4" id="KW-0488">Methylation</keyword>
<dbReference type="Pfam" id="PF07963">
    <property type="entry name" value="N_methyl"/>
    <property type="match status" value="1"/>
</dbReference>
<dbReference type="NCBIfam" id="TIGR02532">
    <property type="entry name" value="IV_pilin_GFxxxE"/>
    <property type="match status" value="1"/>
</dbReference>
<dbReference type="PROSITE" id="PS00409">
    <property type="entry name" value="PROKAR_NTER_METHYL"/>
    <property type="match status" value="1"/>
</dbReference>
<name>A0AAU7Y8S1_9PSED</name>
<evidence type="ECO:0000256" key="9">
    <source>
        <dbReference type="ARBA" id="ARBA00030775"/>
    </source>
</evidence>
<keyword evidence="7" id="KW-1133">Transmembrane helix</keyword>
<dbReference type="InterPro" id="IPR002416">
    <property type="entry name" value="T2SS_protein-GspH"/>
</dbReference>
<keyword evidence="5" id="KW-0997">Cell inner membrane</keyword>
<evidence type="ECO:0000256" key="5">
    <source>
        <dbReference type="ARBA" id="ARBA00022519"/>
    </source>
</evidence>
<keyword evidence="3" id="KW-1003">Cell membrane</keyword>
<evidence type="ECO:0000313" key="10">
    <source>
        <dbReference type="EMBL" id="XBY66610.1"/>
    </source>
</evidence>
<dbReference type="PRINTS" id="PR00885">
    <property type="entry name" value="BCTERIALGSPH"/>
</dbReference>
<dbReference type="InterPro" id="IPR012902">
    <property type="entry name" value="N_methyl_site"/>
</dbReference>
<dbReference type="EMBL" id="CP158373">
    <property type="protein sequence ID" value="XBY66610.1"/>
    <property type="molecule type" value="Genomic_DNA"/>
</dbReference>
<dbReference type="SUPFAM" id="SSF54523">
    <property type="entry name" value="Pili subunits"/>
    <property type="match status" value="1"/>
</dbReference>
<keyword evidence="8" id="KW-0472">Membrane</keyword>
<dbReference type="Gene3D" id="3.55.40.10">
    <property type="entry name" value="minor pseudopilin epsh domain"/>
    <property type="match status" value="1"/>
</dbReference>
<keyword evidence="6" id="KW-0812">Transmembrane</keyword>
<dbReference type="InterPro" id="IPR045584">
    <property type="entry name" value="Pilin-like"/>
</dbReference>
<gene>
    <name evidence="10" type="primary">gspH</name>
    <name evidence="10" type="ORF">ABS648_12860</name>
</gene>
<evidence type="ECO:0000256" key="8">
    <source>
        <dbReference type="ARBA" id="ARBA00023136"/>
    </source>
</evidence>